<keyword evidence="1" id="KW-0812">Transmembrane</keyword>
<keyword evidence="3" id="KW-1185">Reference proteome</keyword>
<feature type="transmembrane region" description="Helical" evidence="1">
    <location>
        <begin position="99"/>
        <end position="123"/>
    </location>
</feature>
<evidence type="ECO:0000313" key="2">
    <source>
        <dbReference type="EMBL" id="GIJ75375.1"/>
    </source>
</evidence>
<protein>
    <submittedName>
        <fullName evidence="2">Uncharacterized protein</fullName>
    </submittedName>
</protein>
<evidence type="ECO:0000313" key="3">
    <source>
        <dbReference type="Proteomes" id="UP000635606"/>
    </source>
</evidence>
<dbReference type="AlphaFoldDB" id="A0A8J4A7L4"/>
<sequence length="264" mass="28015">MAPPRPVDALVRISLLPVRRLRLGPPATRLARRDARPRTPAAASAPLDWAVQYAVPLLGVAGAALYGVLRLAYVFFYLQLRATPEEVGYGYLEVLSSQLIGAIELVLLVTAVLFLAGIAVHGARRALGRVSRGRAAPRPLRPVLVRIAVRAAATAVAVVLAGLPALAWHQGAKAKSGLTVRNVYVLHTVRLPVLAVQAVPASVAWVSETPPGLLDISARRCLLYLGQAAGTAVFYDVSSRESIRVPTSLVVVSLHNADGVPFDC</sequence>
<dbReference type="RefSeq" id="WP_203935136.1">
    <property type="nucleotide sequence ID" value="NZ_BOPH01000155.1"/>
</dbReference>
<evidence type="ECO:0000256" key="1">
    <source>
        <dbReference type="SAM" id="Phobius"/>
    </source>
</evidence>
<dbReference type="Proteomes" id="UP000635606">
    <property type="component" value="Unassembled WGS sequence"/>
</dbReference>
<proteinExistence type="predicted"/>
<comment type="caution">
    <text evidence="2">The sequence shown here is derived from an EMBL/GenBank/DDBJ whole genome shotgun (WGS) entry which is preliminary data.</text>
</comment>
<feature type="transmembrane region" description="Helical" evidence="1">
    <location>
        <begin position="143"/>
        <end position="168"/>
    </location>
</feature>
<gene>
    <name evidence="2" type="ORF">Voc01_102920</name>
</gene>
<dbReference type="EMBL" id="BOPH01000155">
    <property type="protein sequence ID" value="GIJ75375.1"/>
    <property type="molecule type" value="Genomic_DNA"/>
</dbReference>
<keyword evidence="1" id="KW-1133">Transmembrane helix</keyword>
<feature type="transmembrane region" description="Helical" evidence="1">
    <location>
        <begin position="53"/>
        <end position="78"/>
    </location>
</feature>
<accession>A0A8J4A7L4</accession>
<reference evidence="2" key="1">
    <citation type="submission" date="2021-01" db="EMBL/GenBank/DDBJ databases">
        <title>Whole genome shotgun sequence of Virgisporangium ochraceum NBRC 16418.</title>
        <authorList>
            <person name="Komaki H."/>
            <person name="Tamura T."/>
        </authorList>
    </citation>
    <scope>NUCLEOTIDE SEQUENCE</scope>
    <source>
        <strain evidence="2">NBRC 16418</strain>
    </source>
</reference>
<organism evidence="2 3">
    <name type="scientific">Virgisporangium ochraceum</name>
    <dbReference type="NCBI Taxonomy" id="65505"/>
    <lineage>
        <taxon>Bacteria</taxon>
        <taxon>Bacillati</taxon>
        <taxon>Actinomycetota</taxon>
        <taxon>Actinomycetes</taxon>
        <taxon>Micromonosporales</taxon>
        <taxon>Micromonosporaceae</taxon>
        <taxon>Virgisporangium</taxon>
    </lineage>
</organism>
<name>A0A8J4A7L4_9ACTN</name>
<keyword evidence="1" id="KW-0472">Membrane</keyword>